<dbReference type="Gene3D" id="3.40.630.30">
    <property type="match status" value="1"/>
</dbReference>
<evidence type="ECO:0000313" key="2">
    <source>
        <dbReference type="EMBL" id="PYE83800.1"/>
    </source>
</evidence>
<dbReference type="InterPro" id="IPR016181">
    <property type="entry name" value="Acyl_CoA_acyltransferase"/>
</dbReference>
<dbReference type="PANTHER" id="PTHR43792">
    <property type="entry name" value="GNAT FAMILY, PUTATIVE (AFU_ORTHOLOGUE AFUA_3G00765)-RELATED-RELATED"/>
    <property type="match status" value="1"/>
</dbReference>
<dbReference type="AlphaFoldDB" id="A0A318SPK1"/>
<dbReference type="PANTHER" id="PTHR43792:SF1">
    <property type="entry name" value="N-ACETYLTRANSFERASE DOMAIN-CONTAINING PROTEIN"/>
    <property type="match status" value="1"/>
</dbReference>
<evidence type="ECO:0000259" key="1">
    <source>
        <dbReference type="Pfam" id="PF13302"/>
    </source>
</evidence>
<keyword evidence="3" id="KW-1185">Reference proteome</keyword>
<dbReference type="InterPro" id="IPR000182">
    <property type="entry name" value="GNAT_dom"/>
</dbReference>
<feature type="domain" description="N-acetyltransferase" evidence="1">
    <location>
        <begin position="11"/>
        <end position="146"/>
    </location>
</feature>
<dbReference type="GO" id="GO:0016747">
    <property type="term" value="F:acyltransferase activity, transferring groups other than amino-acyl groups"/>
    <property type="evidence" value="ECO:0007669"/>
    <property type="project" value="InterPro"/>
</dbReference>
<sequence length="172" mass="19077">MILPDPIETERLILRLPREGDFDATAAFMASERAQFVSNSPERGEAWKYLLAQAGHWVIKGYGNWTVEERSTGATIGRVGVLNNFDWPEPELGWSLFEGAEGKGYAYEAAIAARRDAATRLGLGPLMSMIDPANARSLTLARRLGASYERDHTLFGKTVQIWRHPALEETAA</sequence>
<dbReference type="Pfam" id="PF13302">
    <property type="entry name" value="Acetyltransf_3"/>
    <property type="match status" value="1"/>
</dbReference>
<protein>
    <submittedName>
        <fullName evidence="2">RimJ/RimL family protein N-acetyltransferase</fullName>
    </submittedName>
</protein>
<comment type="caution">
    <text evidence="2">The sequence shown here is derived from an EMBL/GenBank/DDBJ whole genome shotgun (WGS) entry which is preliminary data.</text>
</comment>
<dbReference type="OrthoDB" id="6293260at2"/>
<dbReference type="SUPFAM" id="SSF55729">
    <property type="entry name" value="Acyl-CoA N-acyltransferases (Nat)"/>
    <property type="match status" value="1"/>
</dbReference>
<reference evidence="2 3" key="1">
    <citation type="submission" date="2018-06" db="EMBL/GenBank/DDBJ databases">
        <title>Genomic Encyclopedia of Type Strains, Phase III (KMG-III): the genomes of soil and plant-associated and newly described type strains.</title>
        <authorList>
            <person name="Whitman W."/>
        </authorList>
    </citation>
    <scope>NUCLEOTIDE SEQUENCE [LARGE SCALE GENOMIC DNA]</scope>
    <source>
        <strain evidence="2 3">CECT 9025</strain>
    </source>
</reference>
<keyword evidence="2" id="KW-0808">Transferase</keyword>
<accession>A0A318SPK1</accession>
<name>A0A318SPK1_9RHOB</name>
<dbReference type="InterPro" id="IPR051531">
    <property type="entry name" value="N-acetyltransferase"/>
</dbReference>
<dbReference type="Proteomes" id="UP000248311">
    <property type="component" value="Unassembled WGS sequence"/>
</dbReference>
<evidence type="ECO:0000313" key="3">
    <source>
        <dbReference type="Proteomes" id="UP000248311"/>
    </source>
</evidence>
<gene>
    <name evidence="2" type="ORF">DFP88_103160</name>
</gene>
<proteinExistence type="predicted"/>
<dbReference type="RefSeq" id="WP_110814362.1">
    <property type="nucleotide sequence ID" value="NZ_QJTE01000003.1"/>
</dbReference>
<dbReference type="EMBL" id="QJTE01000003">
    <property type="protein sequence ID" value="PYE83800.1"/>
    <property type="molecule type" value="Genomic_DNA"/>
</dbReference>
<organism evidence="2 3">
    <name type="scientific">Pseudoroseicyclus aestuarii</name>
    <dbReference type="NCBI Taxonomy" id="1795041"/>
    <lineage>
        <taxon>Bacteria</taxon>
        <taxon>Pseudomonadati</taxon>
        <taxon>Pseudomonadota</taxon>
        <taxon>Alphaproteobacteria</taxon>
        <taxon>Rhodobacterales</taxon>
        <taxon>Paracoccaceae</taxon>
        <taxon>Pseudoroseicyclus</taxon>
    </lineage>
</organism>